<evidence type="ECO:0000313" key="2">
    <source>
        <dbReference type="Proteomes" id="UP000606720"/>
    </source>
</evidence>
<dbReference type="EMBL" id="JACOPH010000013">
    <property type="protein sequence ID" value="MBC5715017.1"/>
    <property type="molecule type" value="Genomic_DNA"/>
</dbReference>
<accession>A0A923LR83</accession>
<evidence type="ECO:0008006" key="3">
    <source>
        <dbReference type="Google" id="ProtNLM"/>
    </source>
</evidence>
<evidence type="ECO:0000313" key="1">
    <source>
        <dbReference type="EMBL" id="MBC5715017.1"/>
    </source>
</evidence>
<gene>
    <name evidence="1" type="ORF">H8S17_12555</name>
</gene>
<comment type="caution">
    <text evidence="1">The sequence shown here is derived from an EMBL/GenBank/DDBJ whole genome shotgun (WGS) entry which is preliminary data.</text>
</comment>
<organism evidence="1 2">
    <name type="scientific">Roseburia zhanii</name>
    <dbReference type="NCBI Taxonomy" id="2763064"/>
    <lineage>
        <taxon>Bacteria</taxon>
        <taxon>Bacillati</taxon>
        <taxon>Bacillota</taxon>
        <taxon>Clostridia</taxon>
        <taxon>Lachnospirales</taxon>
        <taxon>Lachnospiraceae</taxon>
        <taxon>Roseburia</taxon>
    </lineage>
</organism>
<name>A0A923LR83_9FIRM</name>
<sequence>MIYDELAMNNGVIFQHTYDILSKKMRQGMMNLKNGSTGADGMATLDAALFVSVVVNCSFACELFLKAMLPQNTRGHKLDELFSALDNTIQENIKMRTIDEMKKTTSGYCDTDFQNDLTQNSNKFAEWRYFHEGNTQTANLEFISRFMKSIFSAVNEERKR</sequence>
<proteinExistence type="predicted"/>
<protein>
    <recommendedName>
        <fullName evidence="3">HEPN domain-containing protein</fullName>
    </recommendedName>
</protein>
<dbReference type="AlphaFoldDB" id="A0A923LR83"/>
<reference evidence="1" key="1">
    <citation type="submission" date="2020-08" db="EMBL/GenBank/DDBJ databases">
        <title>Genome public.</title>
        <authorList>
            <person name="Liu C."/>
            <person name="Sun Q."/>
        </authorList>
    </citation>
    <scope>NUCLEOTIDE SEQUENCE</scope>
    <source>
        <strain evidence="1">BX1005</strain>
    </source>
</reference>
<dbReference type="RefSeq" id="WP_186867564.1">
    <property type="nucleotide sequence ID" value="NZ_JACOPH010000013.1"/>
</dbReference>
<dbReference type="Proteomes" id="UP000606720">
    <property type="component" value="Unassembled WGS sequence"/>
</dbReference>
<keyword evidence="2" id="KW-1185">Reference proteome</keyword>